<accession>A0A0N5BDB6</accession>
<dbReference type="Pfam" id="PF01400">
    <property type="entry name" value="Astacin"/>
    <property type="match status" value="1"/>
</dbReference>
<evidence type="ECO:0000256" key="11">
    <source>
        <dbReference type="ARBA" id="ARBA00023180"/>
    </source>
</evidence>
<evidence type="ECO:0000256" key="13">
    <source>
        <dbReference type="PROSITE-ProRule" id="PRU01211"/>
    </source>
</evidence>
<dbReference type="Proteomes" id="UP000046392">
    <property type="component" value="Unplaced"/>
</dbReference>
<dbReference type="InterPro" id="IPR006026">
    <property type="entry name" value="Peptidase_Metallo"/>
</dbReference>
<dbReference type="InterPro" id="IPR035914">
    <property type="entry name" value="Sperma_CUB_dom_sf"/>
</dbReference>
<dbReference type="GO" id="GO:0005576">
    <property type="term" value="C:extracellular region"/>
    <property type="evidence" value="ECO:0007669"/>
    <property type="project" value="UniProtKB-SubCell"/>
</dbReference>
<dbReference type="GO" id="GO:0018996">
    <property type="term" value="P:molting cycle, collagen and cuticulin-based cuticle"/>
    <property type="evidence" value="ECO:0007669"/>
    <property type="project" value="InterPro"/>
</dbReference>
<sequence>MHFIKELIFLILVAFIIEGRRRSEIRDETRKSLSDRSKKNFDDTIGGLKRLNKLQRRLMGLKDRNETKDEDAEVVVESPMENEDLYQGDIILTEEQIDEIVDGMVEQAEEKKINVSDIESRARKPKRGKRSISSSLNNMWTSPIPYYVDTGVNATLVTAALKGIESETCIRFTKSATPITGKPGLKYFKGSGCWSYIGRIYTNASQEVSIGQGCGSNAIIQHETAHALGVYHEQSRTDRHLYVSIKTENIIAGKESNFAGNVPGYVSEYGIPYDFGSVMHYGRFSFSKNDNQTIVAFNNGFNRVMGQRNKLSFNDIKLINFKYCNSSCPTKINCQNGGYPNPNKCDECKCPLGFYGILCLKYVTSPSTTCGNQFLTATTTLKTLKITGALNCYFLINTTSSYQVKLNVVTTNLPVSDPCFSGKGLEIKFKQDKTSTGINLCGVNKNQQIITESNSAIIHYVAGLATHNFTLTYVRA</sequence>
<keyword evidence="5 13" id="KW-0479">Metal-binding</keyword>
<dbReference type="Gene3D" id="3.40.390.10">
    <property type="entry name" value="Collagenase (Catalytic Domain)"/>
    <property type="match status" value="1"/>
</dbReference>
<dbReference type="GO" id="GO:0008270">
    <property type="term" value="F:zinc ion binding"/>
    <property type="evidence" value="ECO:0007669"/>
    <property type="project" value="UniProtKB-UniRule"/>
</dbReference>
<feature type="domain" description="Peptidase M12A" evidence="15">
    <location>
        <begin position="130"/>
        <end position="325"/>
    </location>
</feature>
<dbReference type="SMART" id="SM00235">
    <property type="entry name" value="ZnMc"/>
    <property type="match status" value="1"/>
</dbReference>
<comment type="cofactor">
    <cofactor evidence="13 14">
        <name>Zn(2+)</name>
        <dbReference type="ChEBI" id="CHEBI:29105"/>
    </cofactor>
    <text evidence="13 14">Binds 1 zinc ion per subunit.</text>
</comment>
<evidence type="ECO:0000256" key="2">
    <source>
        <dbReference type="ARBA" id="ARBA00022525"/>
    </source>
</evidence>
<evidence type="ECO:0000256" key="6">
    <source>
        <dbReference type="ARBA" id="ARBA00022729"/>
    </source>
</evidence>
<dbReference type="PANTHER" id="PTHR10127:SF780">
    <property type="entry name" value="METALLOENDOPEPTIDASE"/>
    <property type="match status" value="1"/>
</dbReference>
<evidence type="ECO:0000256" key="10">
    <source>
        <dbReference type="ARBA" id="ARBA00023157"/>
    </source>
</evidence>
<dbReference type="InterPro" id="IPR017050">
    <property type="entry name" value="Metallopeptidase_nem"/>
</dbReference>
<keyword evidence="6 12" id="KW-0732">Signal</keyword>
<keyword evidence="4 13" id="KW-0645">Protease</keyword>
<proteinExistence type="predicted"/>
<evidence type="ECO:0000256" key="1">
    <source>
        <dbReference type="ARBA" id="ARBA00004613"/>
    </source>
</evidence>
<dbReference type="PROSITE" id="PS51864">
    <property type="entry name" value="ASTACIN"/>
    <property type="match status" value="1"/>
</dbReference>
<keyword evidence="16" id="KW-1185">Reference proteome</keyword>
<dbReference type="InterPro" id="IPR024079">
    <property type="entry name" value="MetalloPept_cat_dom_sf"/>
</dbReference>
<organism evidence="16 17">
    <name type="scientific">Strongyloides papillosus</name>
    <name type="common">Intestinal threadworm</name>
    <dbReference type="NCBI Taxonomy" id="174720"/>
    <lineage>
        <taxon>Eukaryota</taxon>
        <taxon>Metazoa</taxon>
        <taxon>Ecdysozoa</taxon>
        <taxon>Nematoda</taxon>
        <taxon>Chromadorea</taxon>
        <taxon>Rhabditida</taxon>
        <taxon>Tylenchina</taxon>
        <taxon>Panagrolaimomorpha</taxon>
        <taxon>Strongyloidoidea</taxon>
        <taxon>Strongyloididae</taxon>
        <taxon>Strongyloides</taxon>
    </lineage>
</organism>
<dbReference type="GO" id="GO:0006508">
    <property type="term" value="P:proteolysis"/>
    <property type="evidence" value="ECO:0007669"/>
    <property type="project" value="UniProtKB-KW"/>
</dbReference>
<feature type="binding site" evidence="13">
    <location>
        <position position="232"/>
    </location>
    <ligand>
        <name>Zn(2+)</name>
        <dbReference type="ChEBI" id="CHEBI:29105"/>
        <note>catalytic</note>
    </ligand>
</feature>
<dbReference type="SUPFAM" id="SSF49854">
    <property type="entry name" value="Spermadhesin, CUB domain"/>
    <property type="match status" value="1"/>
</dbReference>
<feature type="binding site" evidence="13">
    <location>
        <position position="226"/>
    </location>
    <ligand>
        <name>Zn(2+)</name>
        <dbReference type="ChEBI" id="CHEBI:29105"/>
        <note>catalytic</note>
    </ligand>
</feature>
<evidence type="ECO:0000313" key="17">
    <source>
        <dbReference type="WBParaSite" id="SPAL_0000400200.1"/>
    </source>
</evidence>
<dbReference type="WBParaSite" id="SPAL_0000400200.1">
    <property type="protein sequence ID" value="SPAL_0000400200.1"/>
    <property type="gene ID" value="SPAL_0000400200"/>
</dbReference>
<evidence type="ECO:0000256" key="14">
    <source>
        <dbReference type="RuleBase" id="RU361183"/>
    </source>
</evidence>
<evidence type="ECO:0000256" key="7">
    <source>
        <dbReference type="ARBA" id="ARBA00022801"/>
    </source>
</evidence>
<protein>
    <recommendedName>
        <fullName evidence="12">Zinc metalloproteinase</fullName>
    </recommendedName>
</protein>
<evidence type="ECO:0000256" key="12">
    <source>
        <dbReference type="PIRNR" id="PIRNR036365"/>
    </source>
</evidence>
<feature type="chain" id="PRO_5013910931" description="Zinc metalloproteinase" evidence="12 14">
    <location>
        <begin position="20"/>
        <end position="476"/>
    </location>
</feature>
<feature type="signal peptide" evidence="12 14">
    <location>
        <begin position="1"/>
        <end position="19"/>
    </location>
</feature>
<dbReference type="PRINTS" id="PR00480">
    <property type="entry name" value="ASTACIN"/>
</dbReference>
<evidence type="ECO:0000313" key="16">
    <source>
        <dbReference type="Proteomes" id="UP000046392"/>
    </source>
</evidence>
<comment type="caution">
    <text evidence="13">Lacks conserved residue(s) required for the propagation of feature annotation.</text>
</comment>
<dbReference type="InterPro" id="IPR000859">
    <property type="entry name" value="CUB_dom"/>
</dbReference>
<keyword evidence="9 13" id="KW-0482">Metalloprotease</keyword>
<name>A0A0N5BDB6_STREA</name>
<evidence type="ECO:0000259" key="15">
    <source>
        <dbReference type="PROSITE" id="PS51864"/>
    </source>
</evidence>
<keyword evidence="11" id="KW-0325">Glycoprotein</keyword>
<dbReference type="CDD" id="cd04280">
    <property type="entry name" value="ZnMc_astacin_like"/>
    <property type="match status" value="1"/>
</dbReference>
<evidence type="ECO:0000256" key="4">
    <source>
        <dbReference type="ARBA" id="ARBA00022670"/>
    </source>
</evidence>
<dbReference type="GO" id="GO:0004222">
    <property type="term" value="F:metalloendopeptidase activity"/>
    <property type="evidence" value="ECO:0007669"/>
    <property type="project" value="UniProtKB-UniRule"/>
</dbReference>
<dbReference type="SUPFAM" id="SSF55486">
    <property type="entry name" value="Metalloproteases ('zincins'), catalytic domain"/>
    <property type="match status" value="1"/>
</dbReference>
<dbReference type="AlphaFoldDB" id="A0A0N5BDB6"/>
<keyword evidence="3" id="KW-0245">EGF-like domain</keyword>
<dbReference type="PIRSF" id="PIRSF036365">
    <property type="entry name" value="Astacin_nematoda"/>
    <property type="match status" value="1"/>
</dbReference>
<dbReference type="Gene3D" id="2.60.120.290">
    <property type="entry name" value="Spermadhesin, CUB domain"/>
    <property type="match status" value="1"/>
</dbReference>
<comment type="subcellular location">
    <subcellularLocation>
        <location evidence="1 12">Secreted</location>
    </subcellularLocation>
</comment>
<evidence type="ECO:0000256" key="5">
    <source>
        <dbReference type="ARBA" id="ARBA00022723"/>
    </source>
</evidence>
<reference evidence="17" key="1">
    <citation type="submission" date="2017-02" db="UniProtKB">
        <authorList>
            <consortium name="WormBaseParasite"/>
        </authorList>
    </citation>
    <scope>IDENTIFICATION</scope>
</reference>
<evidence type="ECO:0000256" key="9">
    <source>
        <dbReference type="ARBA" id="ARBA00023049"/>
    </source>
</evidence>
<keyword evidence="7 13" id="KW-0378">Hydrolase</keyword>
<dbReference type="InterPro" id="IPR034035">
    <property type="entry name" value="Astacin-like_dom"/>
</dbReference>
<evidence type="ECO:0000256" key="3">
    <source>
        <dbReference type="ARBA" id="ARBA00022536"/>
    </source>
</evidence>
<keyword evidence="10 13" id="KW-1015">Disulfide bond</keyword>
<feature type="binding site" evidence="13">
    <location>
        <position position="222"/>
    </location>
    <ligand>
        <name>Zn(2+)</name>
        <dbReference type="ChEBI" id="CHEBI:29105"/>
        <note>catalytic</note>
    </ligand>
</feature>
<dbReference type="Pfam" id="PF00431">
    <property type="entry name" value="CUB"/>
    <property type="match status" value="1"/>
</dbReference>
<dbReference type="PANTHER" id="PTHR10127">
    <property type="entry name" value="DISCOIDIN, CUB, EGF, LAMININ , AND ZINC METALLOPROTEASE DOMAIN CONTAINING"/>
    <property type="match status" value="1"/>
</dbReference>
<dbReference type="InterPro" id="IPR001506">
    <property type="entry name" value="Peptidase_M12A"/>
</dbReference>
<evidence type="ECO:0000256" key="8">
    <source>
        <dbReference type="ARBA" id="ARBA00022833"/>
    </source>
</evidence>
<keyword evidence="2 12" id="KW-0964">Secreted</keyword>
<feature type="disulfide bond" evidence="13">
    <location>
        <begin position="169"/>
        <end position="324"/>
    </location>
</feature>
<keyword evidence="8 13" id="KW-0862">Zinc</keyword>
<feature type="active site" evidence="13">
    <location>
        <position position="223"/>
    </location>
</feature>